<proteinExistence type="inferred from homology"/>
<gene>
    <name evidence="4" type="ORF">CRI88_01535</name>
</gene>
<protein>
    <submittedName>
        <fullName evidence="4">Phage tail protein</fullName>
    </submittedName>
</protein>
<dbReference type="InterPro" id="IPR058530">
    <property type="entry name" value="Baseplate_J-like_C"/>
</dbReference>
<dbReference type="Pfam" id="PF26078">
    <property type="entry name" value="Baseplate_J_M"/>
    <property type="match status" value="1"/>
</dbReference>
<dbReference type="AlphaFoldDB" id="A0A2I0V3Z7"/>
<evidence type="ECO:0000259" key="2">
    <source>
        <dbReference type="Pfam" id="PF26078"/>
    </source>
</evidence>
<reference evidence="4 5" key="1">
    <citation type="submission" date="2017-10" db="EMBL/GenBank/DDBJ databases">
        <title>Draft genome of Lysinibacillus fusiformis strain Juneja, a laboratory-derived pathogen of Drosophila melanogaster.</title>
        <authorList>
            <person name="Smith B.R."/>
            <person name="Unckless R.L."/>
        </authorList>
    </citation>
    <scope>NUCLEOTIDE SEQUENCE [LARGE SCALE GENOMIC DNA]</scope>
    <source>
        <strain evidence="4 5">Juneja</strain>
    </source>
</reference>
<dbReference type="PANTHER" id="PTHR37829">
    <property type="entry name" value="PHAGE-LIKE ELEMENT PBSX PROTEIN XKDT"/>
    <property type="match status" value="1"/>
</dbReference>
<sequence>MAVAFDLNTSYEDLLVQKLSNVPTQDKRETSLIYQATAANTAETAQILFTLLNYENELFADTASRENLVRRAAERGLSPTLATKAIRKGVFNIDVPLGARFSQEEYNYVALEKIEKGVFKMECETEGEVGNFETGQLIPIDYIAGLETAQLTDLLIPGENEEDTEAFRARYFNSFESISFGGNRADYKERVGNIPGVGGARIYRAKYGGGTVGVTIIDSTFSKPSTELVELVQQLMDPLDAQGDGVGLAPIDHIVTISAVNETIVNIGTTITLQSGWSFEDVENTIQEVIDGYFEELAEFWASAVTKQEDETGLIIRISQIETRILGINGVIDIANTTLNGKASNLELDREAIPKRGTISG</sequence>
<dbReference type="Pfam" id="PF26079">
    <property type="entry name" value="Baseplate_J_C"/>
    <property type="match status" value="1"/>
</dbReference>
<feature type="domain" description="Baseplate J-like central" evidence="2">
    <location>
        <begin position="179"/>
        <end position="259"/>
    </location>
</feature>
<accession>A0A2I0V3Z7</accession>
<dbReference type="Proteomes" id="UP000234956">
    <property type="component" value="Unassembled WGS sequence"/>
</dbReference>
<comment type="similarity">
    <text evidence="1">Belongs to the Mu gp47/PBSX XkdT family.</text>
</comment>
<evidence type="ECO:0000313" key="5">
    <source>
        <dbReference type="Proteomes" id="UP000234956"/>
    </source>
</evidence>
<dbReference type="PANTHER" id="PTHR37829:SF3">
    <property type="entry name" value="PROTEIN JAYE-RELATED"/>
    <property type="match status" value="1"/>
</dbReference>
<evidence type="ECO:0000259" key="3">
    <source>
        <dbReference type="Pfam" id="PF26079"/>
    </source>
</evidence>
<evidence type="ECO:0000256" key="1">
    <source>
        <dbReference type="ARBA" id="ARBA00038087"/>
    </source>
</evidence>
<dbReference type="InterPro" id="IPR052399">
    <property type="entry name" value="Phage_Baseplate_Assmbl_Protein"/>
</dbReference>
<dbReference type="RefSeq" id="WP_101966363.1">
    <property type="nucleotide sequence ID" value="NZ_PDFK01000001.1"/>
</dbReference>
<dbReference type="InterPro" id="IPR058531">
    <property type="entry name" value="Baseplate_J_M"/>
</dbReference>
<dbReference type="EMBL" id="PDFK01000001">
    <property type="protein sequence ID" value="PKU53040.1"/>
    <property type="molecule type" value="Genomic_DNA"/>
</dbReference>
<comment type="caution">
    <text evidence="4">The sequence shown here is derived from an EMBL/GenBank/DDBJ whole genome shotgun (WGS) entry which is preliminary data.</text>
</comment>
<organism evidence="4 5">
    <name type="scientific">Lysinibacillus fusiformis</name>
    <dbReference type="NCBI Taxonomy" id="28031"/>
    <lineage>
        <taxon>Bacteria</taxon>
        <taxon>Bacillati</taxon>
        <taxon>Bacillota</taxon>
        <taxon>Bacilli</taxon>
        <taxon>Bacillales</taxon>
        <taxon>Bacillaceae</taxon>
        <taxon>Lysinibacillus</taxon>
    </lineage>
</organism>
<feature type="domain" description="Baseplate J-like C-terminal" evidence="3">
    <location>
        <begin position="265"/>
        <end position="360"/>
    </location>
</feature>
<name>A0A2I0V3Z7_9BACI</name>
<evidence type="ECO:0000313" key="4">
    <source>
        <dbReference type="EMBL" id="PKU53040.1"/>
    </source>
</evidence>